<dbReference type="Proteomes" id="UP000179227">
    <property type="component" value="Unassembled WGS sequence"/>
</dbReference>
<feature type="compositionally biased region" description="Basic and acidic residues" evidence="1">
    <location>
        <begin position="111"/>
        <end position="136"/>
    </location>
</feature>
<organism evidence="3 4">
    <name type="scientific">Candidatus Curtissbacteria bacterium RIFCSPLOWO2_01_FULL_42_26</name>
    <dbReference type="NCBI Taxonomy" id="1797729"/>
    <lineage>
        <taxon>Bacteria</taxon>
        <taxon>Candidatus Curtissiibacteriota</taxon>
    </lineage>
</organism>
<evidence type="ECO:0000313" key="3">
    <source>
        <dbReference type="EMBL" id="OGE08200.1"/>
    </source>
</evidence>
<keyword evidence="2" id="KW-0812">Transmembrane</keyword>
<feature type="compositionally biased region" description="Basic and acidic residues" evidence="1">
    <location>
        <begin position="186"/>
        <end position="198"/>
    </location>
</feature>
<keyword evidence="2" id="KW-0472">Membrane</keyword>
<keyword evidence="2" id="KW-1133">Transmembrane helix</keyword>
<gene>
    <name evidence="3" type="ORF">A3A60_03740</name>
</gene>
<evidence type="ECO:0000256" key="2">
    <source>
        <dbReference type="SAM" id="Phobius"/>
    </source>
</evidence>
<name>A0A1F5HVU8_9BACT</name>
<feature type="compositionally biased region" description="Basic and acidic residues" evidence="1">
    <location>
        <begin position="149"/>
        <end position="159"/>
    </location>
</feature>
<feature type="region of interest" description="Disordered" evidence="1">
    <location>
        <begin position="109"/>
        <end position="220"/>
    </location>
</feature>
<proteinExistence type="predicted"/>
<feature type="compositionally biased region" description="Basic and acidic residues" evidence="1">
    <location>
        <begin position="166"/>
        <end position="179"/>
    </location>
</feature>
<sequence>MIEEKLESLRKEYLKIGPPIYLEHHGWQDLYTKLESRQDLGLNLLFGKGLAFGSLLLLLFGGVVGVAQAAKPGNALYQVKLAADEVAATVLQKPEIKVKRRAQEVINVSSDSKEQLDEATREYQKSLEDSRQDAQRSGRGQDFANTLDEQEKKFRKAQEDNPQSADKLEEAIKQTEQARGEVQGESDEHKEVDEDHPIESQNNPNQDHNQGKNSSSNHDD</sequence>
<feature type="transmembrane region" description="Helical" evidence="2">
    <location>
        <begin position="50"/>
        <end position="70"/>
    </location>
</feature>
<dbReference type="AlphaFoldDB" id="A0A1F5HVU8"/>
<dbReference type="EMBL" id="MFBS01000041">
    <property type="protein sequence ID" value="OGE08200.1"/>
    <property type="molecule type" value="Genomic_DNA"/>
</dbReference>
<evidence type="ECO:0000256" key="1">
    <source>
        <dbReference type="SAM" id="MobiDB-lite"/>
    </source>
</evidence>
<protein>
    <recommendedName>
        <fullName evidence="5">DUF5667 domain-containing protein</fullName>
    </recommendedName>
</protein>
<accession>A0A1F5HVU8</accession>
<evidence type="ECO:0008006" key="5">
    <source>
        <dbReference type="Google" id="ProtNLM"/>
    </source>
</evidence>
<dbReference type="STRING" id="1797729.A3A60_03740"/>
<evidence type="ECO:0000313" key="4">
    <source>
        <dbReference type="Proteomes" id="UP000179227"/>
    </source>
</evidence>
<comment type="caution">
    <text evidence="3">The sequence shown here is derived from an EMBL/GenBank/DDBJ whole genome shotgun (WGS) entry which is preliminary data.</text>
</comment>
<feature type="compositionally biased region" description="Polar residues" evidence="1">
    <location>
        <begin position="199"/>
        <end position="220"/>
    </location>
</feature>
<reference evidence="3 4" key="1">
    <citation type="journal article" date="2016" name="Nat. Commun.">
        <title>Thousands of microbial genomes shed light on interconnected biogeochemical processes in an aquifer system.</title>
        <authorList>
            <person name="Anantharaman K."/>
            <person name="Brown C.T."/>
            <person name="Hug L.A."/>
            <person name="Sharon I."/>
            <person name="Castelle C.J."/>
            <person name="Probst A.J."/>
            <person name="Thomas B.C."/>
            <person name="Singh A."/>
            <person name="Wilkins M.J."/>
            <person name="Karaoz U."/>
            <person name="Brodie E.L."/>
            <person name="Williams K.H."/>
            <person name="Hubbard S.S."/>
            <person name="Banfield J.F."/>
        </authorList>
    </citation>
    <scope>NUCLEOTIDE SEQUENCE [LARGE SCALE GENOMIC DNA]</scope>
</reference>